<dbReference type="Proteomes" id="UP000440965">
    <property type="component" value="Unassembled WGS sequence"/>
</dbReference>
<evidence type="ECO:0000313" key="17">
    <source>
        <dbReference type="Proteomes" id="UP000440965"/>
    </source>
</evidence>
<keyword evidence="4" id="KW-0410">Iron transport</keyword>
<dbReference type="GO" id="GO:0015344">
    <property type="term" value="F:siderophore uptake transmembrane transporter activity"/>
    <property type="evidence" value="ECO:0007669"/>
    <property type="project" value="TreeGrafter"/>
</dbReference>
<feature type="domain" description="TonB-dependent receptor-like beta-barrel" evidence="14">
    <location>
        <begin position="219"/>
        <end position="651"/>
    </location>
</feature>
<gene>
    <name evidence="16" type="ORF">F9Z43_00695</name>
</gene>
<keyword evidence="10 12" id="KW-0472">Membrane</keyword>
<accession>A0A7X3JPF6</accession>
<keyword evidence="7" id="KW-0408">Iron</keyword>
<dbReference type="AlphaFoldDB" id="A0A7X3JPF6"/>
<evidence type="ECO:0000256" key="4">
    <source>
        <dbReference type="ARBA" id="ARBA00022496"/>
    </source>
</evidence>
<evidence type="ECO:0000256" key="12">
    <source>
        <dbReference type="PROSITE-ProRule" id="PRU01360"/>
    </source>
</evidence>
<evidence type="ECO:0000256" key="5">
    <source>
        <dbReference type="ARBA" id="ARBA00022692"/>
    </source>
</evidence>
<keyword evidence="3 12" id="KW-1134">Transmembrane beta strand</keyword>
<keyword evidence="9 13" id="KW-0798">TonB box</keyword>
<evidence type="ECO:0000256" key="8">
    <source>
        <dbReference type="ARBA" id="ARBA00023065"/>
    </source>
</evidence>
<dbReference type="PROSITE" id="PS52016">
    <property type="entry name" value="TONB_DEPENDENT_REC_3"/>
    <property type="match status" value="1"/>
</dbReference>
<keyword evidence="8" id="KW-0406">Ion transport</keyword>
<evidence type="ECO:0000256" key="13">
    <source>
        <dbReference type="RuleBase" id="RU003357"/>
    </source>
</evidence>
<comment type="caution">
    <text evidence="16">The sequence shown here is derived from an EMBL/GenBank/DDBJ whole genome shotgun (WGS) entry which is preliminary data.</text>
</comment>
<dbReference type="Pfam" id="PF00593">
    <property type="entry name" value="TonB_dep_Rec_b-barrel"/>
    <property type="match status" value="1"/>
</dbReference>
<dbReference type="CDD" id="cd01347">
    <property type="entry name" value="ligand_gated_channel"/>
    <property type="match status" value="1"/>
</dbReference>
<keyword evidence="16" id="KW-0675">Receptor</keyword>
<evidence type="ECO:0000256" key="7">
    <source>
        <dbReference type="ARBA" id="ARBA00023004"/>
    </source>
</evidence>
<evidence type="ECO:0000256" key="11">
    <source>
        <dbReference type="ARBA" id="ARBA00023237"/>
    </source>
</evidence>
<dbReference type="InterPro" id="IPR037066">
    <property type="entry name" value="Plug_dom_sf"/>
</dbReference>
<keyword evidence="6" id="KW-0732">Signal</keyword>
<dbReference type="PANTHER" id="PTHR32552">
    <property type="entry name" value="FERRICHROME IRON RECEPTOR-RELATED"/>
    <property type="match status" value="1"/>
</dbReference>
<evidence type="ECO:0000256" key="2">
    <source>
        <dbReference type="ARBA" id="ARBA00022448"/>
    </source>
</evidence>
<evidence type="ECO:0000256" key="3">
    <source>
        <dbReference type="ARBA" id="ARBA00022452"/>
    </source>
</evidence>
<dbReference type="GO" id="GO:0009279">
    <property type="term" value="C:cell outer membrane"/>
    <property type="evidence" value="ECO:0007669"/>
    <property type="project" value="UniProtKB-SubCell"/>
</dbReference>
<evidence type="ECO:0000256" key="10">
    <source>
        <dbReference type="ARBA" id="ARBA00023136"/>
    </source>
</evidence>
<dbReference type="InterPro" id="IPR036942">
    <property type="entry name" value="Beta-barrel_TonB_sf"/>
</dbReference>
<dbReference type="SUPFAM" id="SSF56935">
    <property type="entry name" value="Porins"/>
    <property type="match status" value="1"/>
</dbReference>
<dbReference type="InterPro" id="IPR039426">
    <property type="entry name" value="TonB-dep_rcpt-like"/>
</dbReference>
<dbReference type="Gene3D" id="2.170.130.10">
    <property type="entry name" value="TonB-dependent receptor, plug domain"/>
    <property type="match status" value="1"/>
</dbReference>
<comment type="subcellular location">
    <subcellularLocation>
        <location evidence="1 12">Cell outer membrane</location>
        <topology evidence="1 12">Multi-pass membrane protein</topology>
    </subcellularLocation>
</comment>
<evidence type="ECO:0000313" key="16">
    <source>
        <dbReference type="EMBL" id="MVF47901.1"/>
    </source>
</evidence>
<dbReference type="EMBL" id="WEIK01000001">
    <property type="protein sequence ID" value="MVF47901.1"/>
    <property type="molecule type" value="Genomic_DNA"/>
</dbReference>
<name>A0A7X3JPF6_9PSED</name>
<dbReference type="InterPro" id="IPR000531">
    <property type="entry name" value="Beta-barrel_TonB"/>
</dbReference>
<evidence type="ECO:0000256" key="9">
    <source>
        <dbReference type="ARBA" id="ARBA00023077"/>
    </source>
</evidence>
<evidence type="ECO:0000259" key="15">
    <source>
        <dbReference type="Pfam" id="PF07715"/>
    </source>
</evidence>
<sequence length="691" mass="77269">MRFTSASIAVVTALVTPDLLADQAGNSTITLGEVNITQKAGVALSTENVLTSVDVMGGDQVEDKNVMNSWQLLGQMPGIQLTETGQGAESGKATFRAFNGEGYINGIKTLIDGVPSNVNSGNQRFIDMIFPLEIDYIEVVRGTNDPRYGLHNIGGNINFATRQGGNYADSRLTYGSFNTREVQIALGHEEGNFAQNYMLAKQDTNGSRDHSNSNKYSLGGKWFLSNDEQNFRVGAIARLYHQQADEGGFLTREELHASRTDSPAKNDNDRSDRDMKQLSLHMDWQLRDDLNLSSKLYYNSYNDDRSITFTSYEPGNGPRQRRFWDEQQRGMLSNLTWRVNDMLTLDGGINYEEQHNAYERRRFNFSVPTNFDGPPARVQNDDHYTLRNLGGYVQAVIQPIDSLKIIPAMRVDKFSGNTNISSTNNGVTTSAKGPLQDYGWIEQPKLSVVYSVNDDIDVYANWGRTFQVLTGNANPAYLVNGAGTYDPSINTGKEVGVKFRPFEGTEARVAVWQQDATDEVANMPAIDSTVGLGETRRRGIDMQFTSRLNDQWTVWGSHAIQEAKVMKGNDANNNSLKGKEVFSTPRYISNLGAEYRMNDDWRFGMQARAQGDYYIDANNEAGKYGGFAVLDASVSYRISVSTSVDLQVKNLTDREYEYVWYDNFWWPAGEEQPMFSPAPGRSAFVSLNMKL</sequence>
<evidence type="ECO:0000256" key="6">
    <source>
        <dbReference type="ARBA" id="ARBA00022729"/>
    </source>
</evidence>
<proteinExistence type="inferred from homology"/>
<dbReference type="Gene3D" id="2.40.170.20">
    <property type="entry name" value="TonB-dependent receptor, beta-barrel domain"/>
    <property type="match status" value="1"/>
</dbReference>
<dbReference type="RefSeq" id="WP_104834854.1">
    <property type="nucleotide sequence ID" value="NZ_CP014062.1"/>
</dbReference>
<protein>
    <submittedName>
        <fullName evidence="16">TonB-dependent receptor</fullName>
    </submittedName>
</protein>
<keyword evidence="5 12" id="KW-0812">Transmembrane</keyword>
<comment type="similarity">
    <text evidence="12 13">Belongs to the TonB-dependent receptor family.</text>
</comment>
<dbReference type="Pfam" id="PF07715">
    <property type="entry name" value="Plug"/>
    <property type="match status" value="1"/>
</dbReference>
<dbReference type="InterPro" id="IPR012910">
    <property type="entry name" value="Plug_dom"/>
</dbReference>
<evidence type="ECO:0000259" key="14">
    <source>
        <dbReference type="Pfam" id="PF00593"/>
    </source>
</evidence>
<reference evidence="16 17" key="1">
    <citation type="submission" date="2019-10" db="EMBL/GenBank/DDBJ databases">
        <title>XDR Pseudomonas monteilii producing IMP-16 from LCR.</title>
        <authorList>
            <person name="Ballaben A."/>
            <person name="Doi Y."/>
        </authorList>
    </citation>
    <scope>NUCLEOTIDE SEQUENCE [LARGE SCALE GENOMIC DNA]</scope>
    <source>
        <strain evidence="16 17">597/14</strain>
    </source>
</reference>
<feature type="domain" description="TonB-dependent receptor plug" evidence="15">
    <location>
        <begin position="47"/>
        <end position="155"/>
    </location>
</feature>
<dbReference type="PANTHER" id="PTHR32552:SF68">
    <property type="entry name" value="FERRICHROME OUTER MEMBRANE TRANSPORTER_PHAGE RECEPTOR"/>
    <property type="match status" value="1"/>
</dbReference>
<evidence type="ECO:0000256" key="1">
    <source>
        <dbReference type="ARBA" id="ARBA00004571"/>
    </source>
</evidence>
<organism evidence="16 17">
    <name type="scientific">Pseudomonas monteilii</name>
    <dbReference type="NCBI Taxonomy" id="76759"/>
    <lineage>
        <taxon>Bacteria</taxon>
        <taxon>Pseudomonadati</taxon>
        <taxon>Pseudomonadota</taxon>
        <taxon>Gammaproteobacteria</taxon>
        <taxon>Pseudomonadales</taxon>
        <taxon>Pseudomonadaceae</taxon>
        <taxon>Pseudomonas</taxon>
    </lineage>
</organism>
<keyword evidence="11 12" id="KW-0998">Cell outer membrane</keyword>
<keyword evidence="2 12" id="KW-0813">Transport</keyword>